<organism evidence="1 2">
    <name type="scientific">Flagellimonas pelagia</name>
    <dbReference type="NCBI Taxonomy" id="2306998"/>
    <lineage>
        <taxon>Bacteria</taxon>
        <taxon>Pseudomonadati</taxon>
        <taxon>Bacteroidota</taxon>
        <taxon>Flavobacteriia</taxon>
        <taxon>Flavobacteriales</taxon>
        <taxon>Flavobacteriaceae</taxon>
        <taxon>Flagellimonas</taxon>
    </lineage>
</organism>
<reference evidence="1 2" key="1">
    <citation type="submission" date="2018-08" db="EMBL/GenBank/DDBJ databases">
        <title>Proposal of Muricauda 72 sp.nov. and Muricauda NH166 sp.nov., isolated from seawater.</title>
        <authorList>
            <person name="Cheng H."/>
            <person name="Wu Y.-H."/>
            <person name="Guo L.-L."/>
            <person name="Xu X.-W."/>
        </authorList>
    </citation>
    <scope>NUCLEOTIDE SEQUENCE [LARGE SCALE GENOMIC DNA]</scope>
    <source>
        <strain evidence="1 2">72</strain>
    </source>
</reference>
<dbReference type="Gene3D" id="2.60.40.1930">
    <property type="match status" value="1"/>
</dbReference>
<sequence length="839" mass="96762">MYTGFIYVFLKVYELVCFLSETIKLFIMLKHKPLLCALSFLLVINILKAQNQIVGRYRKYFEEPREIVYLHVSKDVFLPEEEIWFKGYLYDQKNARPSKISKTINVGIYDSLGILKKEQLYYLNEGYFKGSVKIDSTFSHGRYFLKAKTNWMRNFDDGNSFLKEVWEVKSDFQAAEKPQNLKNLDFQFLPEGGNLVSGIKNIVGVKILDHMNMPLQLKNIKIVDERGEQLALMETNTLGLGKFEIVPKSDISYFAKVKIPSGEEVSIKIPKAYPKGVNLNVYDNPYKEEVLVQVQANDLALEEGDIKTNLVLHKDGEVISEPVLLSKNSKSYTTYFDKSKLMAGVNILTLFDEKDNPIEERQFFVWKGIGENRIETYVDYATRSNDSLEIVLTAKVAQPMGLSVSVLPKNTMAYHGNDNIYEQFYLRSYVKGDIQNVDYYFTNTDNKKKYEMDLLLLTQGWSRYNWHEIVNGKFQTAYKPVDGLNLYGFLNEKLNRESILIHKSIVHEPTEIHLSPEQDKFLVTNFYPIIGESIFFSKKDSRGKLSKLNMYARLSNNYFLKDEIDISGYEKVNIFNRGSSSIDGGDDDFELPELSTDEKIIALDNVIVTEQSKMEKDARNNLQVPRYLANKITVVDKELASTFGTVADLLRSKGYEIREDLQAYDGGSNEFISRFRIKSRRGGGVNMFLDDVLQPNLDVFYNMPLTQVESFYVDRLSRYMGTKAGHKETVYIFSRRSEELNLTPGQDFISGKSFTFKVDKGFEKQKEFYSPNFKSFTDSAFENFGLIHWEPLIWIDGNNNYKFKIPNYGYDKLKLVIEGMGEDGNLYSDIKILNAAKSD</sequence>
<evidence type="ECO:0000313" key="2">
    <source>
        <dbReference type="Proteomes" id="UP000266691"/>
    </source>
</evidence>
<accession>A0A3A1NMU2</accession>
<comment type="caution">
    <text evidence="1">The sequence shown here is derived from an EMBL/GenBank/DDBJ whole genome shotgun (WGS) entry which is preliminary data.</text>
</comment>
<dbReference type="Proteomes" id="UP000266691">
    <property type="component" value="Unassembled WGS sequence"/>
</dbReference>
<dbReference type="EMBL" id="QXFI01000018">
    <property type="protein sequence ID" value="RIV45299.1"/>
    <property type="molecule type" value="Genomic_DNA"/>
</dbReference>
<evidence type="ECO:0000313" key="1">
    <source>
        <dbReference type="EMBL" id="RIV45299.1"/>
    </source>
</evidence>
<proteinExistence type="predicted"/>
<name>A0A3A1NMU2_9FLAO</name>
<evidence type="ECO:0008006" key="3">
    <source>
        <dbReference type="Google" id="ProtNLM"/>
    </source>
</evidence>
<protein>
    <recommendedName>
        <fullName evidence="3">MG2 domain-containing protein</fullName>
    </recommendedName>
</protein>
<gene>
    <name evidence="1" type="ORF">D2V05_06955</name>
</gene>
<dbReference type="AlphaFoldDB" id="A0A3A1NMU2"/>